<dbReference type="InterPro" id="IPR049712">
    <property type="entry name" value="Poly_export"/>
</dbReference>
<reference evidence="18 19" key="1">
    <citation type="journal article" date="2011" name="J. Bacteriol.">
        <title>Complete genome sequence of Burkholderia gladioli BSR3.</title>
        <authorList>
            <person name="Seo Y.S."/>
            <person name="Lim J."/>
            <person name="Choi B.S."/>
            <person name="Kim H."/>
            <person name="Goo E."/>
            <person name="Lee B."/>
            <person name="Lim J.S."/>
            <person name="Choi I.Y."/>
            <person name="Moon J.S."/>
            <person name="Kim J."/>
            <person name="Hwang I."/>
        </authorList>
    </citation>
    <scope>NUCLEOTIDE SEQUENCE [LARGE SCALE GENOMIC DNA]</scope>
    <source>
        <strain evidence="18 19">BSR3</strain>
    </source>
</reference>
<evidence type="ECO:0000256" key="14">
    <source>
        <dbReference type="ARBA" id="ARBA00023288"/>
    </source>
</evidence>
<dbReference type="InterPro" id="IPR003715">
    <property type="entry name" value="Poly_export_N"/>
</dbReference>
<keyword evidence="7 15" id="KW-0732">Signal</keyword>
<evidence type="ECO:0000256" key="2">
    <source>
        <dbReference type="ARBA" id="ARBA00009450"/>
    </source>
</evidence>
<dbReference type="GO" id="GO:0015288">
    <property type="term" value="F:porin activity"/>
    <property type="evidence" value="ECO:0007669"/>
    <property type="project" value="UniProtKB-KW"/>
</dbReference>
<dbReference type="PANTHER" id="PTHR33619">
    <property type="entry name" value="POLYSACCHARIDE EXPORT PROTEIN GFCE-RELATED"/>
    <property type="match status" value="1"/>
</dbReference>
<evidence type="ECO:0000256" key="8">
    <source>
        <dbReference type="ARBA" id="ARBA00023047"/>
    </source>
</evidence>
<protein>
    <submittedName>
        <fullName evidence="18">Polysaccharide export protein</fullName>
    </submittedName>
</protein>
<dbReference type="KEGG" id="bgd:bgla_1g06940"/>
<evidence type="ECO:0000256" key="11">
    <source>
        <dbReference type="ARBA" id="ARBA00023136"/>
    </source>
</evidence>
<evidence type="ECO:0000256" key="6">
    <source>
        <dbReference type="ARBA" id="ARBA00022692"/>
    </source>
</evidence>
<evidence type="ECO:0000259" key="16">
    <source>
        <dbReference type="Pfam" id="PF02563"/>
    </source>
</evidence>
<dbReference type="GO" id="GO:0009279">
    <property type="term" value="C:cell outer membrane"/>
    <property type="evidence" value="ECO:0007669"/>
    <property type="project" value="UniProtKB-SubCell"/>
</dbReference>
<keyword evidence="8" id="KW-0625">Polysaccharide transport</keyword>
<dbReference type="GO" id="GO:0015159">
    <property type="term" value="F:polysaccharide transmembrane transporter activity"/>
    <property type="evidence" value="ECO:0007669"/>
    <property type="project" value="InterPro"/>
</dbReference>
<dbReference type="PROSITE" id="PS51257">
    <property type="entry name" value="PROKAR_LIPOPROTEIN"/>
    <property type="match status" value="1"/>
</dbReference>
<evidence type="ECO:0000256" key="3">
    <source>
        <dbReference type="ARBA" id="ARBA00022448"/>
    </source>
</evidence>
<keyword evidence="6" id="KW-0812">Transmembrane</keyword>
<keyword evidence="14" id="KW-0449">Lipoprotein</keyword>
<keyword evidence="9" id="KW-0406">Ion transport</keyword>
<feature type="domain" description="SLBB" evidence="17">
    <location>
        <begin position="267"/>
        <end position="364"/>
    </location>
</feature>
<evidence type="ECO:0000256" key="15">
    <source>
        <dbReference type="SAM" id="SignalP"/>
    </source>
</evidence>
<dbReference type="Gene3D" id="3.30.1950.10">
    <property type="entry name" value="wza like domain"/>
    <property type="match status" value="1"/>
</dbReference>
<dbReference type="EMBL" id="CP002599">
    <property type="protein sequence ID" value="AEA59386.1"/>
    <property type="molecule type" value="Genomic_DNA"/>
</dbReference>
<keyword evidence="12" id="KW-0564">Palmitate</keyword>
<dbReference type="eggNOG" id="COG1596">
    <property type="taxonomic scope" value="Bacteria"/>
</dbReference>
<evidence type="ECO:0000256" key="13">
    <source>
        <dbReference type="ARBA" id="ARBA00023237"/>
    </source>
</evidence>
<keyword evidence="19" id="KW-1185">Reference proteome</keyword>
<dbReference type="GO" id="GO:0006811">
    <property type="term" value="P:monoatomic ion transport"/>
    <property type="evidence" value="ECO:0007669"/>
    <property type="project" value="UniProtKB-KW"/>
</dbReference>
<keyword evidence="4" id="KW-1134">Transmembrane beta strand</keyword>
<comment type="similarity">
    <text evidence="2">Belongs to the BexD/CtrA/VexA family.</text>
</comment>
<dbReference type="AlphaFoldDB" id="F2L9B1"/>
<dbReference type="RefSeq" id="WP_013696742.1">
    <property type="nucleotide sequence ID" value="NC_015381.1"/>
</dbReference>
<evidence type="ECO:0000256" key="4">
    <source>
        <dbReference type="ARBA" id="ARBA00022452"/>
    </source>
</evidence>
<keyword evidence="10" id="KW-0626">Porin</keyword>
<evidence type="ECO:0000259" key="17">
    <source>
        <dbReference type="Pfam" id="PF22461"/>
    </source>
</evidence>
<keyword evidence="11" id="KW-0472">Membrane</keyword>
<dbReference type="Pfam" id="PF02563">
    <property type="entry name" value="Poly_export"/>
    <property type="match status" value="1"/>
</dbReference>
<dbReference type="Proteomes" id="UP000008316">
    <property type="component" value="Chromosome 1"/>
</dbReference>
<gene>
    <name evidence="18" type="ordered locus">bgla_1g06940</name>
</gene>
<evidence type="ECO:0000256" key="12">
    <source>
        <dbReference type="ARBA" id="ARBA00023139"/>
    </source>
</evidence>
<evidence type="ECO:0000313" key="19">
    <source>
        <dbReference type="Proteomes" id="UP000008316"/>
    </source>
</evidence>
<dbReference type="Pfam" id="PF22461">
    <property type="entry name" value="SLBB_2"/>
    <property type="match status" value="2"/>
</dbReference>
<comment type="subcellular location">
    <subcellularLocation>
        <location evidence="1">Cell outer membrane</location>
        <topology evidence="1">Multi-pass membrane protein</topology>
    </subcellularLocation>
</comment>
<name>F2L9B1_BURGS</name>
<dbReference type="InterPro" id="IPR054765">
    <property type="entry name" value="SLBB_dom"/>
</dbReference>
<feature type="signal peptide" evidence="15">
    <location>
        <begin position="1"/>
        <end position="26"/>
    </location>
</feature>
<evidence type="ECO:0000256" key="1">
    <source>
        <dbReference type="ARBA" id="ARBA00004571"/>
    </source>
</evidence>
<evidence type="ECO:0000256" key="9">
    <source>
        <dbReference type="ARBA" id="ARBA00023065"/>
    </source>
</evidence>
<feature type="chain" id="PRO_5003280674" evidence="15">
    <location>
        <begin position="27"/>
        <end position="394"/>
    </location>
</feature>
<dbReference type="PANTHER" id="PTHR33619:SF3">
    <property type="entry name" value="POLYSACCHARIDE EXPORT PROTEIN GFCE-RELATED"/>
    <property type="match status" value="1"/>
</dbReference>
<dbReference type="HOGENOM" id="CLU_038343_4_0_4"/>
<dbReference type="Gene3D" id="3.10.560.10">
    <property type="entry name" value="Outer membrane lipoprotein wza domain like"/>
    <property type="match status" value="2"/>
</dbReference>
<evidence type="ECO:0000256" key="10">
    <source>
        <dbReference type="ARBA" id="ARBA00023114"/>
    </source>
</evidence>
<evidence type="ECO:0000256" key="5">
    <source>
        <dbReference type="ARBA" id="ARBA00022597"/>
    </source>
</evidence>
<feature type="domain" description="SLBB" evidence="17">
    <location>
        <begin position="186"/>
        <end position="258"/>
    </location>
</feature>
<keyword evidence="13" id="KW-0998">Cell outer membrane</keyword>
<keyword evidence="3" id="KW-0813">Transport</keyword>
<feature type="domain" description="Polysaccharide export protein N-terminal" evidence="16">
    <location>
        <begin position="85"/>
        <end position="178"/>
    </location>
</feature>
<organism evidence="18 19">
    <name type="scientific">Burkholderia gladioli (strain BSR3)</name>
    <dbReference type="NCBI Taxonomy" id="999541"/>
    <lineage>
        <taxon>Bacteria</taxon>
        <taxon>Pseudomonadati</taxon>
        <taxon>Pseudomonadota</taxon>
        <taxon>Betaproteobacteria</taxon>
        <taxon>Burkholderiales</taxon>
        <taxon>Burkholderiaceae</taxon>
        <taxon>Burkholderia</taxon>
    </lineage>
</organism>
<sequence>MSRAFRSVPGLACFVCVALLFSGCSTLPNSGPSRSQVMNINSGNHDIPGVQLVDVTDDIARQLYREHDRNNFAQVFGSKPIFNQKLGIGDVVEISIWEAPPATLFGAGQNLSAAQGIAAPSGSHVTVLPDQAIDGSGNVNIPFVGDVHAADSTISELQRHIVARLKNMAHDPQVQVRLSRNETSYVTVIGNVEKSTRMQLTARGERILDALASAGGVRQAVGKETVQLTRNDKLVSMPLDTVIRDPKQNIPLEAGDVVTALYQPFSFSVIGAAGKSQEVDFETQGITLAQALARSGGLDDTRADAQGVFVFRLEDANALPWPQTPVRTLSDGRVPVVYRVNLRDPNSFFALQGFLMKDKDLLYVSNAPIAELQKVLNLIFSVAYPIVYGVQSFR</sequence>
<evidence type="ECO:0000313" key="18">
    <source>
        <dbReference type="EMBL" id="AEA59386.1"/>
    </source>
</evidence>
<proteinExistence type="inferred from homology"/>
<evidence type="ECO:0000256" key="7">
    <source>
        <dbReference type="ARBA" id="ARBA00022729"/>
    </source>
</evidence>
<keyword evidence="5" id="KW-0762">Sugar transport</keyword>
<dbReference type="GO" id="GO:0046930">
    <property type="term" value="C:pore complex"/>
    <property type="evidence" value="ECO:0007669"/>
    <property type="project" value="UniProtKB-KW"/>
</dbReference>
<accession>F2L9B1</accession>
<dbReference type="STRING" id="999541.bgla_1g06940"/>